<dbReference type="PRINTS" id="PR00455">
    <property type="entry name" value="HTHTETR"/>
</dbReference>
<evidence type="ECO:0000313" key="5">
    <source>
        <dbReference type="Proteomes" id="UP000320011"/>
    </source>
</evidence>
<dbReference type="GO" id="GO:0000976">
    <property type="term" value="F:transcription cis-regulatory region binding"/>
    <property type="evidence" value="ECO:0007669"/>
    <property type="project" value="TreeGrafter"/>
</dbReference>
<dbReference type="SUPFAM" id="SSF46689">
    <property type="entry name" value="Homeodomain-like"/>
    <property type="match status" value="1"/>
</dbReference>
<comment type="caution">
    <text evidence="4">The sequence shown here is derived from an EMBL/GenBank/DDBJ whole genome shotgun (WGS) entry which is preliminary data.</text>
</comment>
<evidence type="ECO:0000259" key="3">
    <source>
        <dbReference type="PROSITE" id="PS50977"/>
    </source>
</evidence>
<reference evidence="4 5" key="1">
    <citation type="submission" date="2019-07" db="EMBL/GenBank/DDBJ databases">
        <authorList>
            <person name="Duangmal K."/>
            <person name="Teo W.F.A."/>
        </authorList>
    </citation>
    <scope>NUCLEOTIDE SEQUENCE [LARGE SCALE GENOMIC DNA]</scope>
    <source>
        <strain evidence="4 5">TBRC 6029</strain>
    </source>
</reference>
<evidence type="ECO:0000256" key="2">
    <source>
        <dbReference type="PROSITE-ProRule" id="PRU00335"/>
    </source>
</evidence>
<dbReference type="EMBL" id="VJWX01000371">
    <property type="protein sequence ID" value="TVT32474.1"/>
    <property type="molecule type" value="Genomic_DNA"/>
</dbReference>
<dbReference type="AlphaFoldDB" id="A0A558B7J1"/>
<keyword evidence="5" id="KW-1185">Reference proteome</keyword>
<dbReference type="PROSITE" id="PS50977">
    <property type="entry name" value="HTH_TETR_2"/>
    <property type="match status" value="1"/>
</dbReference>
<dbReference type="InterPro" id="IPR009057">
    <property type="entry name" value="Homeodomain-like_sf"/>
</dbReference>
<feature type="domain" description="HTH tetR-type" evidence="3">
    <location>
        <begin position="12"/>
        <end position="72"/>
    </location>
</feature>
<reference evidence="4 5" key="2">
    <citation type="submission" date="2019-08" db="EMBL/GenBank/DDBJ databases">
        <title>Amycolatopsis acidicola sp. nov., isolated from peat swamp forest soil.</title>
        <authorList>
            <person name="Srisuk N."/>
        </authorList>
    </citation>
    <scope>NUCLEOTIDE SEQUENCE [LARGE SCALE GENOMIC DNA]</scope>
    <source>
        <strain evidence="4 5">TBRC 6029</strain>
    </source>
</reference>
<gene>
    <name evidence="4" type="ORF">FNH05_27705</name>
</gene>
<dbReference type="GO" id="GO:0003700">
    <property type="term" value="F:DNA-binding transcription factor activity"/>
    <property type="evidence" value="ECO:0007669"/>
    <property type="project" value="TreeGrafter"/>
</dbReference>
<evidence type="ECO:0000313" key="4">
    <source>
        <dbReference type="EMBL" id="TVT32474.1"/>
    </source>
</evidence>
<evidence type="ECO:0000256" key="1">
    <source>
        <dbReference type="ARBA" id="ARBA00023125"/>
    </source>
</evidence>
<dbReference type="InterPro" id="IPR050109">
    <property type="entry name" value="HTH-type_TetR-like_transc_reg"/>
</dbReference>
<dbReference type="PANTHER" id="PTHR30055">
    <property type="entry name" value="HTH-TYPE TRANSCRIPTIONAL REGULATOR RUTR"/>
    <property type="match status" value="1"/>
</dbReference>
<organism evidence="4 5">
    <name type="scientific">Amycolatopsis rhizosphaerae</name>
    <dbReference type="NCBI Taxonomy" id="2053003"/>
    <lineage>
        <taxon>Bacteria</taxon>
        <taxon>Bacillati</taxon>
        <taxon>Actinomycetota</taxon>
        <taxon>Actinomycetes</taxon>
        <taxon>Pseudonocardiales</taxon>
        <taxon>Pseudonocardiaceae</taxon>
        <taxon>Amycolatopsis</taxon>
    </lineage>
</organism>
<dbReference type="Proteomes" id="UP000320011">
    <property type="component" value="Unassembled WGS sequence"/>
</dbReference>
<dbReference type="OrthoDB" id="8479950at2"/>
<feature type="DNA-binding region" description="H-T-H motif" evidence="2">
    <location>
        <begin position="35"/>
        <end position="54"/>
    </location>
</feature>
<sequence>MVTTPRRRLHPDERRNQLIDIGARLFATHPYEEVLMEQVGAEAGVSRALVYRYFPTKRDLFAAIYQRAADRLLAATETGRHGSLTDWVRAGLDAHIDFFADNARTTLAANRELAGDPVIQGIISAELGALRGLMVEAAAVPGDRRELVSAALLAWLSFVRVLCVEWLQHRAFSRDELRETCLRALSGILHGGAGEDG</sequence>
<accession>A0A558B7J1</accession>
<dbReference type="PANTHER" id="PTHR30055:SF174">
    <property type="entry name" value="TRANSCRIPTIONAL REGULATORY PROTEIN (PROBABLY TETR-FAMILY)-RELATED"/>
    <property type="match status" value="1"/>
</dbReference>
<protein>
    <submittedName>
        <fullName evidence="4">TetR/AcrR family transcriptional regulator</fullName>
    </submittedName>
</protein>
<name>A0A558B7J1_9PSEU</name>
<proteinExistence type="predicted"/>
<dbReference type="Gene3D" id="1.10.357.10">
    <property type="entry name" value="Tetracycline Repressor, domain 2"/>
    <property type="match status" value="1"/>
</dbReference>
<dbReference type="Pfam" id="PF00440">
    <property type="entry name" value="TetR_N"/>
    <property type="match status" value="1"/>
</dbReference>
<dbReference type="InterPro" id="IPR001647">
    <property type="entry name" value="HTH_TetR"/>
</dbReference>
<keyword evidence="1 2" id="KW-0238">DNA-binding</keyword>